<dbReference type="InterPro" id="IPR055970">
    <property type="entry name" value="DUF7548"/>
</dbReference>
<dbReference type="RefSeq" id="WP_089769408.1">
    <property type="nucleotide sequence ID" value="NZ_FNPB01000017.1"/>
</dbReference>
<organism evidence="2 3">
    <name type="scientific">Halobellus clavatus</name>
    <dbReference type="NCBI Taxonomy" id="660517"/>
    <lineage>
        <taxon>Archaea</taxon>
        <taxon>Methanobacteriati</taxon>
        <taxon>Methanobacteriota</taxon>
        <taxon>Stenosarchaea group</taxon>
        <taxon>Halobacteria</taxon>
        <taxon>Halobacteriales</taxon>
        <taxon>Haloferacaceae</taxon>
        <taxon>Halobellus</taxon>
    </lineage>
</organism>
<evidence type="ECO:0000313" key="3">
    <source>
        <dbReference type="Proteomes" id="UP000199170"/>
    </source>
</evidence>
<feature type="transmembrane region" description="Helical" evidence="1">
    <location>
        <begin position="40"/>
        <end position="63"/>
    </location>
</feature>
<feature type="transmembrane region" description="Helical" evidence="1">
    <location>
        <begin position="117"/>
        <end position="138"/>
    </location>
</feature>
<keyword evidence="3" id="KW-1185">Reference proteome</keyword>
<dbReference type="EMBL" id="FNPB01000017">
    <property type="protein sequence ID" value="SDY47037.1"/>
    <property type="molecule type" value="Genomic_DNA"/>
</dbReference>
<keyword evidence="1" id="KW-0812">Transmembrane</keyword>
<protein>
    <recommendedName>
        <fullName evidence="4">SPW repeat-containing protein</fullName>
    </recommendedName>
</protein>
<reference evidence="3" key="1">
    <citation type="submission" date="2016-10" db="EMBL/GenBank/DDBJ databases">
        <authorList>
            <person name="Varghese N."/>
            <person name="Submissions S."/>
        </authorList>
    </citation>
    <scope>NUCLEOTIDE SEQUENCE [LARGE SCALE GENOMIC DNA]</scope>
    <source>
        <strain evidence="3">CGMCC 1.10118</strain>
    </source>
</reference>
<sequence>MVALDSLAPKVGAVAALLLAGVVFVPAIVISAPGSGVAQYYAAGPIGVSVVGVLALIDVVVFLAGDQERSDPVTLAGFAVVAGIAMLLFSVLWAISIDTTLLFSFPAEYAWIEDHRWLVVTGTAVVTAAAGGFARGVMD</sequence>
<dbReference type="AlphaFoldDB" id="A0A1H3K498"/>
<name>A0A1H3K498_9EURY</name>
<dbReference type="OrthoDB" id="214866at2157"/>
<evidence type="ECO:0008006" key="4">
    <source>
        <dbReference type="Google" id="ProtNLM"/>
    </source>
</evidence>
<dbReference type="STRING" id="660517.SAMN04487946_11728"/>
<feature type="transmembrane region" description="Helical" evidence="1">
    <location>
        <begin position="75"/>
        <end position="97"/>
    </location>
</feature>
<evidence type="ECO:0000256" key="1">
    <source>
        <dbReference type="SAM" id="Phobius"/>
    </source>
</evidence>
<evidence type="ECO:0000313" key="2">
    <source>
        <dbReference type="EMBL" id="SDY47037.1"/>
    </source>
</evidence>
<proteinExistence type="predicted"/>
<accession>A0A1H3K498</accession>
<gene>
    <name evidence="2" type="ORF">SAMN04487946_11728</name>
</gene>
<keyword evidence="1" id="KW-1133">Transmembrane helix</keyword>
<dbReference type="Pfam" id="PF24416">
    <property type="entry name" value="DUF7548"/>
    <property type="match status" value="1"/>
</dbReference>
<feature type="transmembrane region" description="Helical" evidence="1">
    <location>
        <begin position="12"/>
        <end position="34"/>
    </location>
</feature>
<keyword evidence="1" id="KW-0472">Membrane</keyword>
<dbReference type="Proteomes" id="UP000199170">
    <property type="component" value="Unassembled WGS sequence"/>
</dbReference>